<sequence>MRLIDADVLVKDLLEQIPLAENVPIFKDIIESQPTAYDIDKVVGQLKKVSYERFGNTGMGGELVVNLDDAIEIVKAGGKIYGKVD</sequence>
<protein>
    <submittedName>
        <fullName evidence="1">Uncharacterized protein</fullName>
    </submittedName>
</protein>
<reference evidence="1" key="1">
    <citation type="journal article" date="2021" name="Proc. Natl. Acad. Sci. U.S.A.">
        <title>A Catalog of Tens of Thousands of Viruses from Human Metagenomes Reveals Hidden Associations with Chronic Diseases.</title>
        <authorList>
            <person name="Tisza M.J."/>
            <person name="Buck C.B."/>
        </authorList>
    </citation>
    <scope>NUCLEOTIDE SEQUENCE</scope>
    <source>
        <strain evidence="1">CtXVO17</strain>
    </source>
</reference>
<evidence type="ECO:0000313" key="1">
    <source>
        <dbReference type="EMBL" id="DAE01022.1"/>
    </source>
</evidence>
<organism evidence="1">
    <name type="scientific">Myoviridae sp. ctXVO17</name>
    <dbReference type="NCBI Taxonomy" id="2825121"/>
    <lineage>
        <taxon>Viruses</taxon>
        <taxon>Duplodnaviria</taxon>
        <taxon>Heunggongvirae</taxon>
        <taxon>Uroviricota</taxon>
        <taxon>Caudoviricetes</taxon>
    </lineage>
</organism>
<proteinExistence type="predicted"/>
<name>A0A8S5P1P8_9CAUD</name>
<dbReference type="EMBL" id="BK015316">
    <property type="protein sequence ID" value="DAE01022.1"/>
    <property type="molecule type" value="Genomic_DNA"/>
</dbReference>
<accession>A0A8S5P1P8</accession>